<dbReference type="InterPro" id="IPR051201">
    <property type="entry name" value="Chloro_Bact_Ser_Proteases"/>
</dbReference>
<dbReference type="InterPro" id="IPR009003">
    <property type="entry name" value="Peptidase_S1_PA"/>
</dbReference>
<dbReference type="Gene3D" id="2.40.10.120">
    <property type="match status" value="1"/>
</dbReference>
<proteinExistence type="predicted"/>
<keyword evidence="4" id="KW-1133">Transmembrane helix</keyword>
<protein>
    <submittedName>
        <fullName evidence="5">Putative serine protease HtrA</fullName>
    </submittedName>
</protein>
<dbReference type="RefSeq" id="WP_146401903.1">
    <property type="nucleotide sequence ID" value="NZ_SJPJ01000001.1"/>
</dbReference>
<dbReference type="AlphaFoldDB" id="A0A5C5ZBM2"/>
<gene>
    <name evidence="5" type="primary">htrA_3</name>
    <name evidence="5" type="ORF">CA13_57370</name>
</gene>
<evidence type="ECO:0000256" key="4">
    <source>
        <dbReference type="SAM" id="Phobius"/>
    </source>
</evidence>
<feature type="compositionally biased region" description="Basic and acidic residues" evidence="3">
    <location>
        <begin position="615"/>
        <end position="628"/>
    </location>
</feature>
<dbReference type="PANTHER" id="PTHR43343">
    <property type="entry name" value="PEPTIDASE S12"/>
    <property type="match status" value="1"/>
</dbReference>
<feature type="transmembrane region" description="Helical" evidence="4">
    <location>
        <begin position="12"/>
        <end position="40"/>
    </location>
</feature>
<keyword evidence="1 5" id="KW-0645">Protease</keyword>
<feature type="region of interest" description="Disordered" evidence="3">
    <location>
        <begin position="615"/>
        <end position="671"/>
    </location>
</feature>
<keyword evidence="4" id="KW-0812">Transmembrane</keyword>
<dbReference type="OrthoDB" id="1522627at2"/>
<reference evidence="5 6" key="1">
    <citation type="submission" date="2019-02" db="EMBL/GenBank/DDBJ databases">
        <title>Deep-cultivation of Planctomycetes and their phenomic and genomic characterization uncovers novel biology.</title>
        <authorList>
            <person name="Wiegand S."/>
            <person name="Jogler M."/>
            <person name="Boedeker C."/>
            <person name="Pinto D."/>
            <person name="Vollmers J."/>
            <person name="Rivas-Marin E."/>
            <person name="Kohn T."/>
            <person name="Peeters S.H."/>
            <person name="Heuer A."/>
            <person name="Rast P."/>
            <person name="Oberbeckmann S."/>
            <person name="Bunk B."/>
            <person name="Jeske O."/>
            <person name="Meyerdierks A."/>
            <person name="Storesund J.E."/>
            <person name="Kallscheuer N."/>
            <person name="Luecker S."/>
            <person name="Lage O.M."/>
            <person name="Pohl T."/>
            <person name="Merkel B.J."/>
            <person name="Hornburger P."/>
            <person name="Mueller R.-W."/>
            <person name="Bruemmer F."/>
            <person name="Labrenz M."/>
            <person name="Spormann A.M."/>
            <person name="Op Den Camp H."/>
            <person name="Overmann J."/>
            <person name="Amann R."/>
            <person name="Jetten M.S.M."/>
            <person name="Mascher T."/>
            <person name="Medema M.H."/>
            <person name="Devos D.P."/>
            <person name="Kaster A.-K."/>
            <person name="Ovreas L."/>
            <person name="Rohde M."/>
            <person name="Galperin M.Y."/>
            <person name="Jogler C."/>
        </authorList>
    </citation>
    <scope>NUCLEOTIDE SEQUENCE [LARGE SCALE GENOMIC DNA]</scope>
    <source>
        <strain evidence="5 6">CA13</strain>
    </source>
</reference>
<organism evidence="5 6">
    <name type="scientific">Novipirellula herctigrandis</name>
    <dbReference type="NCBI Taxonomy" id="2527986"/>
    <lineage>
        <taxon>Bacteria</taxon>
        <taxon>Pseudomonadati</taxon>
        <taxon>Planctomycetota</taxon>
        <taxon>Planctomycetia</taxon>
        <taxon>Pirellulales</taxon>
        <taxon>Pirellulaceae</taxon>
        <taxon>Novipirellula</taxon>
    </lineage>
</organism>
<dbReference type="PANTHER" id="PTHR43343:SF3">
    <property type="entry name" value="PROTEASE DO-LIKE 8, CHLOROPLASTIC"/>
    <property type="match status" value="1"/>
</dbReference>
<feature type="compositionally biased region" description="Polar residues" evidence="3">
    <location>
        <begin position="631"/>
        <end position="645"/>
    </location>
</feature>
<dbReference type="SUPFAM" id="SSF50494">
    <property type="entry name" value="Trypsin-like serine proteases"/>
    <property type="match status" value="1"/>
</dbReference>
<evidence type="ECO:0000256" key="1">
    <source>
        <dbReference type="ARBA" id="ARBA00022670"/>
    </source>
</evidence>
<evidence type="ECO:0000313" key="6">
    <source>
        <dbReference type="Proteomes" id="UP000315010"/>
    </source>
</evidence>
<keyword evidence="6" id="KW-1185">Reference proteome</keyword>
<dbReference type="InterPro" id="IPR001940">
    <property type="entry name" value="Peptidase_S1C"/>
</dbReference>
<dbReference type="GO" id="GO:0006508">
    <property type="term" value="P:proteolysis"/>
    <property type="evidence" value="ECO:0007669"/>
    <property type="project" value="UniProtKB-KW"/>
</dbReference>
<keyword evidence="4" id="KW-0472">Membrane</keyword>
<evidence type="ECO:0000256" key="3">
    <source>
        <dbReference type="SAM" id="MobiDB-lite"/>
    </source>
</evidence>
<name>A0A5C5ZBM2_9BACT</name>
<keyword evidence="2" id="KW-0378">Hydrolase</keyword>
<dbReference type="Proteomes" id="UP000315010">
    <property type="component" value="Unassembled WGS sequence"/>
</dbReference>
<accession>A0A5C5ZBM2</accession>
<dbReference type="EMBL" id="SJPJ01000001">
    <property type="protein sequence ID" value="TWT84261.1"/>
    <property type="molecule type" value="Genomic_DNA"/>
</dbReference>
<evidence type="ECO:0000256" key="2">
    <source>
        <dbReference type="ARBA" id="ARBA00022801"/>
    </source>
</evidence>
<dbReference type="PRINTS" id="PR00834">
    <property type="entry name" value="PROTEASES2C"/>
</dbReference>
<dbReference type="Pfam" id="PF13365">
    <property type="entry name" value="Trypsin_2"/>
    <property type="match status" value="1"/>
</dbReference>
<evidence type="ECO:0000313" key="5">
    <source>
        <dbReference type="EMBL" id="TWT84261.1"/>
    </source>
</evidence>
<sequence length="671" mass="72808" precursor="true">MRSEANRDDRKVVLFLVFSGLLLFALLSLTLLSFAGWYFYRDVFVTTEQKPQSPTHPFVAQQAIPQIEENIVAVAAEVEPTVAEELEHESSPIADDDRASDLGNHFSKSKAMQLHLIADLASLGPEVPTALDHVESALKYSFDPTKKLVYGFEIEAEVGTKKLKYRGRNSLQGTGNRPTITATDDEVDEGSGTGFVIHPQGIIVTCAHVVQGATSIQATIGDSELSATVIKLDFENDLAVLRLNKDDLPYLKLANSDQVRLAQEVRALGYPLSDVLGESIKVTKGEVSGRGGPDGADGLQIDATINPGNSGGPLVDDAGRLVGVTSSLLAGEGISEVGFAIPSNKVIEIAKELNIPVVLEDQATAMSAPDIIDLVSPATALLKLSFGPNGAGMESPYELDYGCYWYESTLPTPGVFQSPSLRHENYDGKIQIDPSGQVLHHDEHAMLPLMIENAGQVGIEMLPNSAPGRTATSRLIVFQQRTAQTRSSGLDRYGFGGFASRRRPPWMRSQSPPPENSPMLLGTESTTIAFGKPGPDGIDVTKTYLLRIDGEAKDEPPLVISGSGKGMFDPNAGRMLHMNYEATITLNQDNLTIRIPIKFNYKLVDQAELKQEQQARLEREESRAKERANAFMNSDSLSPSTTRSVATDDLEFENVKDAPQSTSLNKFDPNK</sequence>
<comment type="caution">
    <text evidence="5">The sequence shown here is derived from an EMBL/GenBank/DDBJ whole genome shotgun (WGS) entry which is preliminary data.</text>
</comment>
<dbReference type="GO" id="GO:0004252">
    <property type="term" value="F:serine-type endopeptidase activity"/>
    <property type="evidence" value="ECO:0007669"/>
    <property type="project" value="InterPro"/>
</dbReference>